<dbReference type="NCBIfam" id="TIGR02584">
    <property type="entry name" value="cas_NE0113"/>
    <property type="match status" value="1"/>
</dbReference>
<feature type="domain" description="CRISPR system ring nuclease SSO2081-like" evidence="1">
    <location>
        <begin position="30"/>
        <end position="242"/>
    </location>
</feature>
<evidence type="ECO:0000313" key="2">
    <source>
        <dbReference type="EMBL" id="MFG6463769.1"/>
    </source>
</evidence>
<name>A0ABW7GP86_9BURK</name>
<dbReference type="CDD" id="cd09741">
    <property type="entry name" value="Csx1_III-U"/>
    <property type="match status" value="1"/>
</dbReference>
<dbReference type="EMBL" id="JBIGHX010000007">
    <property type="protein sequence ID" value="MFG6463769.1"/>
    <property type="molecule type" value="Genomic_DNA"/>
</dbReference>
<dbReference type="InterPro" id="IPR019092">
    <property type="entry name" value="SSO2081-like_dom"/>
</dbReference>
<evidence type="ECO:0000313" key="3">
    <source>
        <dbReference type="Proteomes" id="UP001606302"/>
    </source>
</evidence>
<reference evidence="2 3" key="1">
    <citation type="submission" date="2024-08" db="EMBL/GenBank/DDBJ databases">
        <authorList>
            <person name="Lu H."/>
        </authorList>
    </citation>
    <scope>NUCLEOTIDE SEQUENCE [LARGE SCALE GENOMIC DNA]</scope>
    <source>
        <strain evidence="2 3">DXS20W</strain>
    </source>
</reference>
<protein>
    <submittedName>
        <fullName evidence="2">CRISPR-associated ring nuclease Csm6</fullName>
    </submittedName>
</protein>
<dbReference type="Pfam" id="PF09623">
    <property type="entry name" value="Cas_NE0113"/>
    <property type="match status" value="1"/>
</dbReference>
<gene>
    <name evidence="2" type="primary">csm6</name>
    <name evidence="2" type="ORF">ACG04Q_19500</name>
</gene>
<organism evidence="2 3">
    <name type="scientific">Pelomonas lactea</name>
    <dbReference type="NCBI Taxonomy" id="3299030"/>
    <lineage>
        <taxon>Bacteria</taxon>
        <taxon>Pseudomonadati</taxon>
        <taxon>Pseudomonadota</taxon>
        <taxon>Betaproteobacteria</taxon>
        <taxon>Burkholderiales</taxon>
        <taxon>Sphaerotilaceae</taxon>
        <taxon>Roseateles</taxon>
    </lineage>
</organism>
<dbReference type="RefSeq" id="WP_394512951.1">
    <property type="nucleotide sequence ID" value="NZ_JBIGHX010000007.1"/>
</dbReference>
<dbReference type="InterPro" id="IPR013413">
    <property type="entry name" value="CRISPR-assoc_prot_NE0113"/>
</dbReference>
<keyword evidence="3" id="KW-1185">Reference proteome</keyword>
<dbReference type="Proteomes" id="UP001606302">
    <property type="component" value="Unassembled WGS sequence"/>
</dbReference>
<proteinExistence type="predicted"/>
<evidence type="ECO:0000259" key="1">
    <source>
        <dbReference type="Pfam" id="PF09623"/>
    </source>
</evidence>
<accession>A0ABW7GP86</accession>
<comment type="caution">
    <text evidence="2">The sequence shown here is derived from an EMBL/GenBank/DDBJ whole genome shotgun (WGS) entry which is preliminary data.</text>
</comment>
<sequence>MPLPTMPLSTQPGRPGSYPRRALVCVVGLSPQVVTETLYALAHDDADHFVPGELHVITTAAGARRVRAELLDSGVLDRLLQQLGAAAAAGGAPQLAVQVHVVRRQGVEVEDIDSVGDDTALGDTVLGVMRPLAADPGCAIHASLAGGRKSMGFYIGYVLSLIGRAQDRLSHVLVNAPFEGRGDFFYPPAPAQALPLPGGGQVSTAQARLALAPVAFVRMSDGLPEQLRREDIGFEDLVRRAQLAMAPFRVELAPASREIRIAGMAPTVLEPALFAWYLYFALRRQRALKENDALIAPGMLRVHRYPSRNIGLDAALMHQVCQRIGVETQPTQLTPEELRTRVSPINKALQRGLGAELARHLVIAGPADRATRDGQYGLLGLQPAQILVL</sequence>